<gene>
    <name evidence="2" type="ORF">TPA0910_13270</name>
</gene>
<dbReference type="Proteomes" id="UP001054854">
    <property type="component" value="Unassembled WGS sequence"/>
</dbReference>
<reference evidence="2" key="1">
    <citation type="submission" date="2024-05" db="EMBL/GenBank/DDBJ databases">
        <title>Whole genome shotgun sequence of Streptomyces hygroscopicus NBRC 113678.</title>
        <authorList>
            <person name="Komaki H."/>
            <person name="Tamura T."/>
        </authorList>
    </citation>
    <scope>NUCLEOTIDE SEQUENCE</scope>
    <source>
        <strain evidence="2">N11-34</strain>
    </source>
</reference>
<evidence type="ECO:0000313" key="2">
    <source>
        <dbReference type="EMBL" id="GHJ26894.1"/>
    </source>
</evidence>
<comment type="caution">
    <text evidence="2">The sequence shown here is derived from an EMBL/GenBank/DDBJ whole genome shotgun (WGS) entry which is preliminary data.</text>
</comment>
<evidence type="ECO:0000313" key="3">
    <source>
        <dbReference type="Proteomes" id="UP001054854"/>
    </source>
</evidence>
<name>A0ABQ3TU85_STRHY</name>
<keyword evidence="3" id="KW-1185">Reference proteome</keyword>
<evidence type="ECO:0000256" key="1">
    <source>
        <dbReference type="SAM" id="MobiDB-lite"/>
    </source>
</evidence>
<accession>A0ABQ3TU85</accession>
<sequence length="70" mass="7499">MRCRTAAGRPNGTRFVQPEQSGRRVKGATLLIVAEFGKDHRTKGVSFRLVEKVPKCSVPGIGAGGPDVHL</sequence>
<organism evidence="2 3">
    <name type="scientific">Streptomyces hygroscopicus</name>
    <dbReference type="NCBI Taxonomy" id="1912"/>
    <lineage>
        <taxon>Bacteria</taxon>
        <taxon>Bacillati</taxon>
        <taxon>Actinomycetota</taxon>
        <taxon>Actinomycetes</taxon>
        <taxon>Kitasatosporales</taxon>
        <taxon>Streptomycetaceae</taxon>
        <taxon>Streptomyces</taxon>
        <taxon>Streptomyces violaceusniger group</taxon>
    </lineage>
</organism>
<feature type="region of interest" description="Disordered" evidence="1">
    <location>
        <begin position="1"/>
        <end position="20"/>
    </location>
</feature>
<proteinExistence type="predicted"/>
<dbReference type="EMBL" id="BNEK01000002">
    <property type="protein sequence ID" value="GHJ26894.1"/>
    <property type="molecule type" value="Genomic_DNA"/>
</dbReference>
<protein>
    <submittedName>
        <fullName evidence="2">Uncharacterized protein</fullName>
    </submittedName>
</protein>